<sequence>MPRRRQHAPLRVYLNNRLVGHFLKEPGGAVSFRYDDSWLGWENAIPVSLSLPLREDAYRGAPVSAVFENLLPDSETLRRRVAERVGAAGADAYSLLAAIGRDCVGALQFLADEADERAGAIEGDPVDEAAIEKLLRSLGQAPLGLSRDDDFRISIAGAQEKTALLWDGRRWRKPVGTTPTTHILKPQIGELPNGIDLSNSVENEFCCLKLLKAFGLPVNEAVIKTFGKTTALVIERFDRRWTRDGRLLRVPQEDCCQALSVPPGRKYQSDGGPGLVQILNLLEGSDTPEGDRRTVLKAQILFWLIGATDGHAKNFSVFLGPGGTYRLTPLYDILSAQPSLDARQIERKQMKLAMAVGAKNHYRIDGIQTRHFFETGRAAGLSKATVQALIDEIRAAAGDVMDRLADELPPRFPKSIHVSVRRAVTARLRILSAGV</sequence>
<dbReference type="NCBIfam" id="TIGR03071">
    <property type="entry name" value="couple_hipA"/>
    <property type="match status" value="1"/>
</dbReference>
<evidence type="ECO:0000256" key="3">
    <source>
        <dbReference type="ARBA" id="ARBA00022777"/>
    </source>
</evidence>
<name>A0ABT7ALJ0_9HYPH</name>
<dbReference type="InterPro" id="IPR017508">
    <property type="entry name" value="HipA_N1"/>
</dbReference>
<evidence type="ECO:0000313" key="7">
    <source>
        <dbReference type="Proteomes" id="UP001321492"/>
    </source>
</evidence>
<dbReference type="Proteomes" id="UP001321492">
    <property type="component" value="Unassembled WGS sequence"/>
</dbReference>
<evidence type="ECO:0000259" key="4">
    <source>
        <dbReference type="Pfam" id="PF07804"/>
    </source>
</evidence>
<feature type="domain" description="HipA N-terminal subdomain 1" evidence="5">
    <location>
        <begin position="10"/>
        <end position="109"/>
    </location>
</feature>
<protein>
    <submittedName>
        <fullName evidence="6">Type II toxin-antitoxin system HipA family toxin</fullName>
    </submittedName>
</protein>
<keyword evidence="2" id="KW-0808">Transferase</keyword>
<dbReference type="InterPro" id="IPR052028">
    <property type="entry name" value="HipA_Ser/Thr_kinase"/>
</dbReference>
<evidence type="ECO:0000256" key="1">
    <source>
        <dbReference type="ARBA" id="ARBA00010164"/>
    </source>
</evidence>
<comment type="caution">
    <text evidence="6">The sequence shown here is derived from an EMBL/GenBank/DDBJ whole genome shotgun (WGS) entry which is preliminary data.</text>
</comment>
<keyword evidence="7" id="KW-1185">Reference proteome</keyword>
<dbReference type="InterPro" id="IPR012893">
    <property type="entry name" value="HipA-like_C"/>
</dbReference>
<dbReference type="RefSeq" id="WP_283742250.1">
    <property type="nucleotide sequence ID" value="NZ_JASJEV010000023.1"/>
</dbReference>
<dbReference type="Pfam" id="PF07804">
    <property type="entry name" value="HipA_C"/>
    <property type="match status" value="1"/>
</dbReference>
<proteinExistence type="inferred from homology"/>
<organism evidence="6 7">
    <name type="scientific">Chelatococcus albus</name>
    <dbReference type="NCBI Taxonomy" id="3047466"/>
    <lineage>
        <taxon>Bacteria</taxon>
        <taxon>Pseudomonadati</taxon>
        <taxon>Pseudomonadota</taxon>
        <taxon>Alphaproteobacteria</taxon>
        <taxon>Hyphomicrobiales</taxon>
        <taxon>Chelatococcaceae</taxon>
        <taxon>Chelatococcus</taxon>
    </lineage>
</organism>
<comment type="similarity">
    <text evidence="1">Belongs to the HipA Ser/Thr kinase family.</text>
</comment>
<accession>A0ABT7ALJ0</accession>
<dbReference type="CDD" id="cd17808">
    <property type="entry name" value="HipA_Ec_like"/>
    <property type="match status" value="1"/>
</dbReference>
<gene>
    <name evidence="6" type="ORF">QNA08_18720</name>
</gene>
<evidence type="ECO:0000259" key="5">
    <source>
        <dbReference type="Pfam" id="PF13657"/>
    </source>
</evidence>
<dbReference type="Pfam" id="PF13657">
    <property type="entry name" value="Couple_hipA"/>
    <property type="match status" value="1"/>
</dbReference>
<evidence type="ECO:0000313" key="6">
    <source>
        <dbReference type="EMBL" id="MDJ1160251.1"/>
    </source>
</evidence>
<feature type="domain" description="HipA-like C-terminal" evidence="4">
    <location>
        <begin position="153"/>
        <end position="397"/>
    </location>
</feature>
<dbReference type="PANTHER" id="PTHR37419:SF1">
    <property type="entry name" value="SERINE_THREONINE-PROTEIN KINASE TOXIN HIPA"/>
    <property type="match status" value="1"/>
</dbReference>
<dbReference type="EMBL" id="JASJEV010000023">
    <property type="protein sequence ID" value="MDJ1160251.1"/>
    <property type="molecule type" value="Genomic_DNA"/>
</dbReference>
<keyword evidence="3" id="KW-0418">Kinase</keyword>
<reference evidence="6 7" key="1">
    <citation type="submission" date="2023-05" db="EMBL/GenBank/DDBJ databases">
        <title>Chelatococcus sp. nov., a moderately thermophilic bacterium isolated from hot spring microbial mat.</title>
        <authorList>
            <person name="Hu C.-J."/>
            <person name="Li W.-J."/>
        </authorList>
    </citation>
    <scope>NUCLEOTIDE SEQUENCE [LARGE SCALE GENOMIC DNA]</scope>
    <source>
        <strain evidence="6 7">SYSU G07232</strain>
    </source>
</reference>
<dbReference type="PANTHER" id="PTHR37419">
    <property type="entry name" value="SERINE/THREONINE-PROTEIN KINASE TOXIN HIPA"/>
    <property type="match status" value="1"/>
</dbReference>
<evidence type="ECO:0000256" key="2">
    <source>
        <dbReference type="ARBA" id="ARBA00022679"/>
    </source>
</evidence>